<evidence type="ECO:0000313" key="2">
    <source>
        <dbReference type="Proteomes" id="UP001057402"/>
    </source>
</evidence>
<evidence type="ECO:0000313" key="1">
    <source>
        <dbReference type="EMBL" id="KAI4371633.1"/>
    </source>
</evidence>
<name>A0ACB9QZE1_9MYRT</name>
<dbReference type="EMBL" id="CM042883">
    <property type="protein sequence ID" value="KAI4371633.1"/>
    <property type="molecule type" value="Genomic_DNA"/>
</dbReference>
<organism evidence="1 2">
    <name type="scientific">Melastoma candidum</name>
    <dbReference type="NCBI Taxonomy" id="119954"/>
    <lineage>
        <taxon>Eukaryota</taxon>
        <taxon>Viridiplantae</taxon>
        <taxon>Streptophyta</taxon>
        <taxon>Embryophyta</taxon>
        <taxon>Tracheophyta</taxon>
        <taxon>Spermatophyta</taxon>
        <taxon>Magnoliopsida</taxon>
        <taxon>eudicotyledons</taxon>
        <taxon>Gunneridae</taxon>
        <taxon>Pentapetalae</taxon>
        <taxon>rosids</taxon>
        <taxon>malvids</taxon>
        <taxon>Myrtales</taxon>
        <taxon>Melastomataceae</taxon>
        <taxon>Melastomatoideae</taxon>
        <taxon>Melastomateae</taxon>
        <taxon>Melastoma</taxon>
    </lineage>
</organism>
<proteinExistence type="predicted"/>
<keyword evidence="2" id="KW-1185">Reference proteome</keyword>
<sequence>MHGASVARAGPGSKTFKMKFVHHGGNHSVRNLLNDRVETSAQNHNYAVDPDSLPEGVEVTHINLNNGSCARLAFPAMNLMSLQYHPEASPGPHDSDNSFWEFIQQMKATQRSA</sequence>
<gene>
    <name evidence="1" type="ORF">MLD38_009960</name>
</gene>
<dbReference type="Proteomes" id="UP001057402">
    <property type="component" value="Chromosome 4"/>
</dbReference>
<protein>
    <submittedName>
        <fullName evidence="1">Uncharacterized protein</fullName>
    </submittedName>
</protein>
<accession>A0ACB9QZE1</accession>
<comment type="caution">
    <text evidence="1">The sequence shown here is derived from an EMBL/GenBank/DDBJ whole genome shotgun (WGS) entry which is preliminary data.</text>
</comment>
<reference evidence="2" key="1">
    <citation type="journal article" date="2023" name="Front. Plant Sci.">
        <title>Chromosomal-level genome assembly of Melastoma candidum provides insights into trichome evolution.</title>
        <authorList>
            <person name="Zhong Y."/>
            <person name="Wu W."/>
            <person name="Sun C."/>
            <person name="Zou P."/>
            <person name="Liu Y."/>
            <person name="Dai S."/>
            <person name="Zhou R."/>
        </authorList>
    </citation>
    <scope>NUCLEOTIDE SEQUENCE [LARGE SCALE GENOMIC DNA]</scope>
</reference>